<dbReference type="SUPFAM" id="SSF48019">
    <property type="entry name" value="post-AAA+ oligomerization domain-like"/>
    <property type="match status" value="1"/>
</dbReference>
<dbReference type="InterPro" id="IPR032423">
    <property type="entry name" value="AAA_assoc_2"/>
</dbReference>
<dbReference type="InterPro" id="IPR051314">
    <property type="entry name" value="AAA_ATPase_RarA/MGS1/WRNIP1"/>
</dbReference>
<evidence type="ECO:0000256" key="2">
    <source>
        <dbReference type="ARBA" id="ARBA00008959"/>
    </source>
</evidence>
<dbReference type="EMBL" id="VUMI01000050">
    <property type="protein sequence ID" value="MSS90911.1"/>
    <property type="molecule type" value="Genomic_DNA"/>
</dbReference>
<evidence type="ECO:0000256" key="5">
    <source>
        <dbReference type="ARBA" id="ARBA00022741"/>
    </source>
</evidence>
<name>A0A6N7W6L7_9FIRM</name>
<dbReference type="Gene3D" id="3.40.50.300">
    <property type="entry name" value="P-loop containing nucleotide triphosphate hydrolases"/>
    <property type="match status" value="1"/>
</dbReference>
<evidence type="ECO:0000256" key="4">
    <source>
        <dbReference type="ARBA" id="ARBA00022705"/>
    </source>
</evidence>
<evidence type="ECO:0000313" key="8">
    <source>
        <dbReference type="EMBL" id="MSS90911.1"/>
    </source>
</evidence>
<keyword evidence="4" id="KW-0235">DNA replication</keyword>
<evidence type="ECO:0000256" key="6">
    <source>
        <dbReference type="ARBA" id="ARBA00022840"/>
    </source>
</evidence>
<dbReference type="CDD" id="cd00009">
    <property type="entry name" value="AAA"/>
    <property type="match status" value="1"/>
</dbReference>
<dbReference type="Gene3D" id="1.10.3710.10">
    <property type="entry name" value="DNA polymerase III clamp loader subunits, C-terminal domain"/>
    <property type="match status" value="1"/>
</dbReference>
<dbReference type="InterPro" id="IPR003959">
    <property type="entry name" value="ATPase_AAA_core"/>
</dbReference>
<dbReference type="PANTHER" id="PTHR13779:SF7">
    <property type="entry name" value="ATPASE WRNIP1"/>
    <property type="match status" value="1"/>
</dbReference>
<comment type="function">
    <text evidence="1">DNA-dependent ATPase that plays important roles in cellular responses to stalled DNA replication processes.</text>
</comment>
<dbReference type="GO" id="GO:0006261">
    <property type="term" value="P:DNA-templated DNA replication"/>
    <property type="evidence" value="ECO:0007669"/>
    <property type="project" value="TreeGrafter"/>
</dbReference>
<dbReference type="Pfam" id="PF00004">
    <property type="entry name" value="AAA"/>
    <property type="match status" value="1"/>
</dbReference>
<dbReference type="FunFam" id="1.20.272.10:FF:000001">
    <property type="entry name" value="Putative AAA family ATPase"/>
    <property type="match status" value="1"/>
</dbReference>
<dbReference type="Proteomes" id="UP000436047">
    <property type="component" value="Unassembled WGS sequence"/>
</dbReference>
<dbReference type="SUPFAM" id="SSF52540">
    <property type="entry name" value="P-loop containing nucleoside triphosphate hydrolases"/>
    <property type="match status" value="1"/>
</dbReference>
<reference evidence="8 9" key="1">
    <citation type="submission" date="2019-08" db="EMBL/GenBank/DDBJ databases">
        <title>In-depth cultivation of the pig gut microbiome towards novel bacterial diversity and tailored functional studies.</title>
        <authorList>
            <person name="Wylensek D."/>
            <person name="Hitch T.C.A."/>
            <person name="Clavel T."/>
        </authorList>
    </citation>
    <scope>NUCLEOTIDE SEQUENCE [LARGE SCALE GENOMIC DNA]</scope>
    <source>
        <strain evidence="8 9">WCA-389-WT-23B</strain>
    </source>
</reference>
<dbReference type="AlphaFoldDB" id="A0A6N7W6L7"/>
<dbReference type="FunFam" id="3.40.50.300:FF:000137">
    <property type="entry name" value="Replication-associated recombination protein A"/>
    <property type="match status" value="1"/>
</dbReference>
<dbReference type="SMART" id="SM00382">
    <property type="entry name" value="AAA"/>
    <property type="match status" value="1"/>
</dbReference>
<dbReference type="GO" id="GO:0003677">
    <property type="term" value="F:DNA binding"/>
    <property type="evidence" value="ECO:0007669"/>
    <property type="project" value="InterPro"/>
</dbReference>
<comment type="caution">
    <text evidence="8">The sequence shown here is derived from an EMBL/GenBank/DDBJ whole genome shotgun (WGS) entry which is preliminary data.</text>
</comment>
<evidence type="ECO:0000313" key="9">
    <source>
        <dbReference type="Proteomes" id="UP000436047"/>
    </source>
</evidence>
<dbReference type="InterPro" id="IPR003593">
    <property type="entry name" value="AAA+_ATPase"/>
</dbReference>
<evidence type="ECO:0000259" key="7">
    <source>
        <dbReference type="SMART" id="SM00382"/>
    </source>
</evidence>
<keyword evidence="9" id="KW-1185">Reference proteome</keyword>
<dbReference type="InterPro" id="IPR027417">
    <property type="entry name" value="P-loop_NTPase"/>
</dbReference>
<dbReference type="RefSeq" id="WP_154467338.1">
    <property type="nucleotide sequence ID" value="NZ_JAXFEN010000076.1"/>
</dbReference>
<comment type="similarity">
    <text evidence="2">Belongs to the AAA ATPase family. RarA/MGS1/WRNIP1 subfamily.</text>
</comment>
<dbReference type="FunFam" id="1.10.8.60:FF:000029">
    <property type="entry name" value="Replication-associated recombination protein A"/>
    <property type="match status" value="1"/>
</dbReference>
<dbReference type="GO" id="GO:0017116">
    <property type="term" value="F:single-stranded DNA helicase activity"/>
    <property type="evidence" value="ECO:0007669"/>
    <property type="project" value="TreeGrafter"/>
</dbReference>
<protein>
    <recommendedName>
        <fullName evidence="3">Replication-associated recombination protein A</fullName>
    </recommendedName>
</protein>
<dbReference type="GO" id="GO:0000731">
    <property type="term" value="P:DNA synthesis involved in DNA repair"/>
    <property type="evidence" value="ECO:0007669"/>
    <property type="project" value="TreeGrafter"/>
</dbReference>
<accession>A0A6N7W6L7</accession>
<sequence>MEQMSLFDDNRITYDPLASRLRPSGLDEFVGQKHLIGEGKVLRRLIDQDMVSSMIFWGPPGVGKTTLARIIARKTKAEFIDFSAVTSGIREIKEVMNQAESARQMGMKTIVFVDEIHRFNKAQQDAFLPFVEKGSIILIGATTENPSFEINAALLSRCKVFVLQALTTDDVAQLLRHALSSPTGFGCQKIVISDDMIEMIAAFANGDGRTALNTLEMTVLNGEIQPDGTTVITKEILEQCTSKKSLLYDKKGEEHYNLISALHKSMRNTDPDAAVYWLSRMLEAGEDPLYVARRLVRFASEDVGIADSNALVVAVAAYQACHFNGMPECSVNLAQAVVYLSMAPKSNALYAAYENCKEDAVKMLAEPVPLQIRNAPTRLMEELHYGEGYIYAHNTEEKVTAMRCLPDSLKDKRYYIPTGEGKEAEVKEKLDRILKWKREQENKKRQGNKESKEE</sequence>
<dbReference type="Gene3D" id="1.20.272.10">
    <property type="match status" value="1"/>
</dbReference>
<dbReference type="GO" id="GO:0005524">
    <property type="term" value="F:ATP binding"/>
    <property type="evidence" value="ECO:0007669"/>
    <property type="project" value="UniProtKB-KW"/>
</dbReference>
<organism evidence="8 9">
    <name type="scientific">Eisenbergiella porci</name>
    <dbReference type="NCBI Taxonomy" id="2652274"/>
    <lineage>
        <taxon>Bacteria</taxon>
        <taxon>Bacillati</taxon>
        <taxon>Bacillota</taxon>
        <taxon>Clostridia</taxon>
        <taxon>Lachnospirales</taxon>
        <taxon>Lachnospiraceae</taxon>
        <taxon>Eisenbergiella</taxon>
    </lineage>
</organism>
<evidence type="ECO:0000256" key="1">
    <source>
        <dbReference type="ARBA" id="ARBA00002393"/>
    </source>
</evidence>
<dbReference type="GO" id="GO:0016887">
    <property type="term" value="F:ATP hydrolysis activity"/>
    <property type="evidence" value="ECO:0007669"/>
    <property type="project" value="InterPro"/>
</dbReference>
<gene>
    <name evidence="8" type="ORF">FYJ45_22455</name>
</gene>
<keyword evidence="6" id="KW-0067">ATP-binding</keyword>
<feature type="domain" description="AAA+ ATPase" evidence="7">
    <location>
        <begin position="50"/>
        <end position="166"/>
    </location>
</feature>
<dbReference type="Pfam" id="PF12002">
    <property type="entry name" value="MgsA_C"/>
    <property type="match status" value="1"/>
</dbReference>
<dbReference type="InterPro" id="IPR021886">
    <property type="entry name" value="MgsA_C"/>
</dbReference>
<dbReference type="Pfam" id="PF16193">
    <property type="entry name" value="AAA_assoc_2"/>
    <property type="match status" value="1"/>
</dbReference>
<keyword evidence="5" id="KW-0547">Nucleotide-binding</keyword>
<proteinExistence type="inferred from homology"/>
<dbReference type="InterPro" id="IPR008921">
    <property type="entry name" value="DNA_pol3_clamp-load_cplx_C"/>
</dbReference>
<dbReference type="PANTHER" id="PTHR13779">
    <property type="entry name" value="WERNER HELICASE-INTERACTING PROTEIN 1 FAMILY MEMBER"/>
    <property type="match status" value="1"/>
</dbReference>
<dbReference type="GO" id="GO:0008047">
    <property type="term" value="F:enzyme activator activity"/>
    <property type="evidence" value="ECO:0007669"/>
    <property type="project" value="TreeGrafter"/>
</dbReference>
<dbReference type="GeneID" id="86055784"/>
<dbReference type="Gene3D" id="1.10.8.60">
    <property type="match status" value="1"/>
</dbReference>
<dbReference type="CDD" id="cd18139">
    <property type="entry name" value="HLD_clamp_RarA"/>
    <property type="match status" value="1"/>
</dbReference>
<evidence type="ECO:0000256" key="3">
    <source>
        <dbReference type="ARBA" id="ARBA00020776"/>
    </source>
</evidence>